<reference evidence="2" key="1">
    <citation type="submission" date="2011-01" db="EMBL/GenBank/DDBJ databases">
        <title>Complete sequence of chromosome of Acidobacterium sp. MP5ACTX9.</title>
        <authorList>
            <consortium name="US DOE Joint Genome Institute"/>
            <person name="Lucas S."/>
            <person name="Copeland A."/>
            <person name="Lapidus A."/>
            <person name="Cheng J.-F."/>
            <person name="Goodwin L."/>
            <person name="Pitluck S."/>
            <person name="Teshima H."/>
            <person name="Detter J.C."/>
            <person name="Han C."/>
            <person name="Tapia R."/>
            <person name="Land M."/>
            <person name="Hauser L."/>
            <person name="Kyrpides N."/>
            <person name="Ivanova N."/>
            <person name="Ovchinnikova G."/>
            <person name="Pagani I."/>
            <person name="Rawat S.R."/>
            <person name="Mannisto M."/>
            <person name="Haggblom M.M."/>
            <person name="Woyke T."/>
        </authorList>
    </citation>
    <scope>NUCLEOTIDE SEQUENCE [LARGE SCALE GENOMIC DNA]</scope>
    <source>
        <strain evidence="2">MP5ACTX9</strain>
    </source>
</reference>
<proteinExistence type="predicted"/>
<dbReference type="PaxDb" id="1198114-AciX9_0606"/>
<name>E8WZ75_GRATM</name>
<dbReference type="eggNOG" id="ENOG5033UHJ">
    <property type="taxonomic scope" value="Bacteria"/>
</dbReference>
<dbReference type="KEGG" id="acm:AciX9_0606"/>
<sequence length="348" mass="37577">MLGAVAIIVALGRGVGGTIFIDKRSWLIFYPPMRKQQNRRFGSFHASRLVAFSICGAAGLTGCSVTPLAAHTAAFAKATTVVVNSSEDAYRKANSLYFEEQTSAAVLKYDSSPTWDPHSIKPLLTDQQLKVRYTLLDGLKEYAKNLDTVENAPKNMKGLGTASEGLGTNLMTLSTDANSVLAGGGISGLSLTQAQANNVSTAAYALGEFLAYRKVKGRLPQEIVSMDPAIDTLCKVLVTDIAKLEQQADNDYSMLLTQEDVFIRTSHGMTPMERRTEIARLPRILQRQKTTHELMDELTKAIQSLALTHHALASAAQGHNPEALKARIADLEAIGSSLATYYSSLPAS</sequence>
<evidence type="ECO:0000313" key="2">
    <source>
        <dbReference type="Proteomes" id="UP000000343"/>
    </source>
</evidence>
<protein>
    <submittedName>
        <fullName evidence="1">Uncharacterized protein</fullName>
    </submittedName>
</protein>
<dbReference type="HOGENOM" id="CLU_801146_0_0_0"/>
<dbReference type="EMBL" id="CP002480">
    <property type="protein sequence ID" value="ADW67677.1"/>
    <property type="molecule type" value="Genomic_DNA"/>
</dbReference>
<evidence type="ECO:0000313" key="1">
    <source>
        <dbReference type="EMBL" id="ADW67677.1"/>
    </source>
</evidence>
<keyword evidence="2" id="KW-1185">Reference proteome</keyword>
<dbReference type="STRING" id="1198114.AciX9_0606"/>
<dbReference type="AlphaFoldDB" id="E8WZ75"/>
<accession>E8WZ75</accession>
<gene>
    <name evidence="1" type="ordered locus">AciX9_0606</name>
</gene>
<organism evidence="2">
    <name type="scientific">Granulicella tundricola (strain ATCC BAA-1859 / DSM 23138 / MP5ACTX9)</name>
    <dbReference type="NCBI Taxonomy" id="1198114"/>
    <lineage>
        <taxon>Bacteria</taxon>
        <taxon>Pseudomonadati</taxon>
        <taxon>Acidobacteriota</taxon>
        <taxon>Terriglobia</taxon>
        <taxon>Terriglobales</taxon>
        <taxon>Acidobacteriaceae</taxon>
        <taxon>Granulicella</taxon>
    </lineage>
</organism>
<dbReference type="Proteomes" id="UP000000343">
    <property type="component" value="Chromosome"/>
</dbReference>